<feature type="compositionally biased region" description="Gly residues" evidence="1">
    <location>
        <begin position="103"/>
        <end position="118"/>
    </location>
</feature>
<evidence type="ECO:0000256" key="1">
    <source>
        <dbReference type="SAM" id="MobiDB-lite"/>
    </source>
</evidence>
<organism evidence="2 3">
    <name type="scientific">Petrolisthes manimaculis</name>
    <dbReference type="NCBI Taxonomy" id="1843537"/>
    <lineage>
        <taxon>Eukaryota</taxon>
        <taxon>Metazoa</taxon>
        <taxon>Ecdysozoa</taxon>
        <taxon>Arthropoda</taxon>
        <taxon>Crustacea</taxon>
        <taxon>Multicrustacea</taxon>
        <taxon>Malacostraca</taxon>
        <taxon>Eumalacostraca</taxon>
        <taxon>Eucarida</taxon>
        <taxon>Decapoda</taxon>
        <taxon>Pleocyemata</taxon>
        <taxon>Anomura</taxon>
        <taxon>Galatheoidea</taxon>
        <taxon>Porcellanidae</taxon>
        <taxon>Petrolisthes</taxon>
    </lineage>
</organism>
<gene>
    <name evidence="2" type="ORF">Pmani_024868</name>
</gene>
<keyword evidence="3" id="KW-1185">Reference proteome</keyword>
<dbReference type="EMBL" id="JAWZYT010002619">
    <property type="protein sequence ID" value="KAK4303095.1"/>
    <property type="molecule type" value="Genomic_DNA"/>
</dbReference>
<dbReference type="Proteomes" id="UP001292094">
    <property type="component" value="Unassembled WGS sequence"/>
</dbReference>
<evidence type="ECO:0000313" key="2">
    <source>
        <dbReference type="EMBL" id="KAK4303095.1"/>
    </source>
</evidence>
<evidence type="ECO:0000313" key="3">
    <source>
        <dbReference type="Proteomes" id="UP001292094"/>
    </source>
</evidence>
<dbReference type="AlphaFoldDB" id="A0AAE1U1R7"/>
<comment type="caution">
    <text evidence="2">The sequence shown here is derived from an EMBL/GenBank/DDBJ whole genome shotgun (WGS) entry which is preliminary data.</text>
</comment>
<name>A0AAE1U1R7_9EUCA</name>
<feature type="compositionally biased region" description="Pro residues" evidence="1">
    <location>
        <begin position="14"/>
        <end position="31"/>
    </location>
</feature>
<feature type="region of interest" description="Disordered" evidence="1">
    <location>
        <begin position="1"/>
        <end position="41"/>
    </location>
</feature>
<reference evidence="2" key="1">
    <citation type="submission" date="2023-11" db="EMBL/GenBank/DDBJ databases">
        <title>Genome assemblies of two species of porcelain crab, Petrolisthes cinctipes and Petrolisthes manimaculis (Anomura: Porcellanidae).</title>
        <authorList>
            <person name="Angst P."/>
        </authorList>
    </citation>
    <scope>NUCLEOTIDE SEQUENCE</scope>
    <source>
        <strain evidence="2">PB745_02</strain>
        <tissue evidence="2">Gill</tissue>
    </source>
</reference>
<protein>
    <submittedName>
        <fullName evidence="2">Uncharacterized protein</fullName>
    </submittedName>
</protein>
<accession>A0AAE1U1R7</accession>
<sequence length="134" mass="14175">MKEGRKEGRVLVAPPLPPPGLKSLPFPPHPTTPGRTSALRQPDALVRRGNQKPRQPLLEDGAWLAGLRFVEHGAEGRVTVEEEVGVVKVVGKEVEEEVWKGQGGWGLLGRGGGGGEGPGGRRHTIGEGEGGEED</sequence>
<proteinExistence type="predicted"/>
<feature type="region of interest" description="Disordered" evidence="1">
    <location>
        <begin position="103"/>
        <end position="134"/>
    </location>
</feature>